<keyword evidence="1" id="KW-0812">Transmembrane</keyword>
<feature type="transmembrane region" description="Helical" evidence="1">
    <location>
        <begin position="164"/>
        <end position="185"/>
    </location>
</feature>
<protein>
    <recommendedName>
        <fullName evidence="4">ABC transporter permease</fullName>
    </recommendedName>
</protein>
<organism evidence="2 3">
    <name type="scientific">Paenibacillus zeisoli</name>
    <dbReference type="NCBI Taxonomy" id="2496267"/>
    <lineage>
        <taxon>Bacteria</taxon>
        <taxon>Bacillati</taxon>
        <taxon>Bacillota</taxon>
        <taxon>Bacilli</taxon>
        <taxon>Bacillales</taxon>
        <taxon>Paenibacillaceae</taxon>
        <taxon>Paenibacillus</taxon>
    </lineage>
</organism>
<dbReference type="EMBL" id="RZNX01000003">
    <property type="protein sequence ID" value="RUT31743.1"/>
    <property type="molecule type" value="Genomic_DNA"/>
</dbReference>
<feature type="transmembrane region" description="Helical" evidence="1">
    <location>
        <begin position="133"/>
        <end position="157"/>
    </location>
</feature>
<name>A0A433XCC9_9BACL</name>
<feature type="transmembrane region" description="Helical" evidence="1">
    <location>
        <begin position="48"/>
        <end position="70"/>
    </location>
</feature>
<evidence type="ECO:0000256" key="1">
    <source>
        <dbReference type="SAM" id="Phobius"/>
    </source>
</evidence>
<keyword evidence="1" id="KW-0472">Membrane</keyword>
<feature type="transmembrane region" description="Helical" evidence="1">
    <location>
        <begin position="91"/>
        <end position="113"/>
    </location>
</feature>
<dbReference type="AlphaFoldDB" id="A0A433XCC9"/>
<comment type="caution">
    <text evidence="2">The sequence shown here is derived from an EMBL/GenBank/DDBJ whole genome shotgun (WGS) entry which is preliminary data.</text>
</comment>
<dbReference type="Pfam" id="PF12730">
    <property type="entry name" value="ABC2_membrane_4"/>
    <property type="match status" value="1"/>
</dbReference>
<evidence type="ECO:0000313" key="2">
    <source>
        <dbReference type="EMBL" id="RUT31743.1"/>
    </source>
</evidence>
<dbReference type="Proteomes" id="UP000272464">
    <property type="component" value="Unassembled WGS sequence"/>
</dbReference>
<evidence type="ECO:0000313" key="3">
    <source>
        <dbReference type="Proteomes" id="UP000272464"/>
    </source>
</evidence>
<feature type="transmembrane region" description="Helical" evidence="1">
    <location>
        <begin position="216"/>
        <end position="238"/>
    </location>
</feature>
<keyword evidence="1" id="KW-1133">Transmembrane helix</keyword>
<reference evidence="2 3" key="1">
    <citation type="submission" date="2018-12" db="EMBL/GenBank/DDBJ databases">
        <authorList>
            <person name="Sun L."/>
            <person name="Chen Z."/>
        </authorList>
    </citation>
    <scope>NUCLEOTIDE SEQUENCE [LARGE SCALE GENOMIC DNA]</scope>
    <source>
        <strain evidence="2 3">3-5-3</strain>
    </source>
</reference>
<dbReference type="PANTHER" id="PTHR37305">
    <property type="entry name" value="INTEGRAL MEMBRANE PROTEIN-RELATED"/>
    <property type="match status" value="1"/>
</dbReference>
<sequence>MGNLIRAEVYKLKSSKVLYIVAGLLILLSLFISYWFRTYTGQRIMLLVFEIQLMFPLIIVIGLLGASFISNEYKSGGFKKYIYYGHNRRRILLSKSMVFTVVISLLSLIMPIVTTLINSGMNGFGESDGVSPGALIFRAFALSLLVYVGIASAAFFISMLFKNSLATLGIFFGLYNLYVILQGLAMNNETFRFIYQKTILGQIAVASAPQITAPQIWQLIIVALVTTGVFMYLSVFSFRRMEIK</sequence>
<feature type="transmembrane region" description="Helical" evidence="1">
    <location>
        <begin position="17"/>
        <end position="36"/>
    </location>
</feature>
<keyword evidence="3" id="KW-1185">Reference proteome</keyword>
<accession>A0A433XCC9</accession>
<gene>
    <name evidence="2" type="ORF">EJP77_10160</name>
</gene>
<dbReference type="OrthoDB" id="2388369at2"/>
<dbReference type="PANTHER" id="PTHR37305:SF1">
    <property type="entry name" value="MEMBRANE PROTEIN"/>
    <property type="match status" value="1"/>
</dbReference>
<proteinExistence type="predicted"/>
<evidence type="ECO:0008006" key="4">
    <source>
        <dbReference type="Google" id="ProtNLM"/>
    </source>
</evidence>
<dbReference type="RefSeq" id="WP_127199123.1">
    <property type="nucleotide sequence ID" value="NZ_RZNX01000003.1"/>
</dbReference>